<evidence type="ECO:0000313" key="1">
    <source>
        <dbReference type="EMBL" id="SDP59630.1"/>
    </source>
</evidence>
<accession>A0A1H0U0P2</accession>
<dbReference type="PANTHER" id="PTHR34374">
    <property type="entry name" value="LARGE RIBOSOMAL RNA SUBUNIT ACCUMULATION PROTEIN YCED HOMOLOG 1, CHLOROPLASTIC"/>
    <property type="match status" value="1"/>
</dbReference>
<evidence type="ECO:0008006" key="3">
    <source>
        <dbReference type="Google" id="ProtNLM"/>
    </source>
</evidence>
<dbReference type="InterPro" id="IPR003772">
    <property type="entry name" value="YceD"/>
</dbReference>
<sequence>MMNINIAELQTDLGRELPFDFSVTAAEIDAESDDYQFAGPIKVTGTVVYTGMRWRVSGRIEVVKTFVCNRCLADCREEQVHEFSEDFTRDEGEDDSINVFSGDLLDIEDLVHDTLLAAQSLSNICKPDCKGLCPKCGHNLNEGDCGCDRFVPDPRMAALQQLLNKD</sequence>
<gene>
    <name evidence="1" type="ORF">SAMN05216366_12747</name>
</gene>
<evidence type="ECO:0000313" key="2">
    <source>
        <dbReference type="Proteomes" id="UP000182412"/>
    </source>
</evidence>
<dbReference type="Proteomes" id="UP000182412">
    <property type="component" value="Unassembled WGS sequence"/>
</dbReference>
<dbReference type="PANTHER" id="PTHR34374:SF1">
    <property type="entry name" value="LARGE RIBOSOMAL RNA SUBUNIT ACCUMULATION PROTEIN YCED HOMOLOG 1, CHLOROPLASTIC"/>
    <property type="match status" value="1"/>
</dbReference>
<name>A0A1H0U0P2_SELRU</name>
<protein>
    <recommendedName>
        <fullName evidence="3">DUF177 domain-containing protein</fullName>
    </recommendedName>
</protein>
<dbReference type="RefSeq" id="WP_074573025.1">
    <property type="nucleotide sequence ID" value="NZ_FNJQ01000027.1"/>
</dbReference>
<reference evidence="1 2" key="1">
    <citation type="submission" date="2016-10" db="EMBL/GenBank/DDBJ databases">
        <authorList>
            <person name="de Groot N.N."/>
        </authorList>
    </citation>
    <scope>NUCLEOTIDE SEQUENCE [LARGE SCALE GENOMIC DNA]</scope>
    <source>
        <strain evidence="1 2">S137</strain>
    </source>
</reference>
<dbReference type="AlphaFoldDB" id="A0A1H0U0P2"/>
<dbReference type="OrthoDB" id="9790372at2"/>
<organism evidence="1 2">
    <name type="scientific">Selenomonas ruminantium</name>
    <dbReference type="NCBI Taxonomy" id="971"/>
    <lineage>
        <taxon>Bacteria</taxon>
        <taxon>Bacillati</taxon>
        <taxon>Bacillota</taxon>
        <taxon>Negativicutes</taxon>
        <taxon>Selenomonadales</taxon>
        <taxon>Selenomonadaceae</taxon>
        <taxon>Selenomonas</taxon>
    </lineage>
</organism>
<proteinExistence type="predicted"/>
<dbReference type="EMBL" id="FNJQ01000027">
    <property type="protein sequence ID" value="SDP59630.1"/>
    <property type="molecule type" value="Genomic_DNA"/>
</dbReference>
<dbReference type="Pfam" id="PF02620">
    <property type="entry name" value="YceD"/>
    <property type="match status" value="1"/>
</dbReference>